<protein>
    <submittedName>
        <fullName evidence="2">Uncharacterized protein</fullName>
    </submittedName>
</protein>
<feature type="compositionally biased region" description="Basic residues" evidence="1">
    <location>
        <begin position="124"/>
        <end position="135"/>
    </location>
</feature>
<reference evidence="2 3" key="1">
    <citation type="submission" date="2023-02" db="EMBL/GenBank/DDBJ databases">
        <title>LHISI_Scaffold_Assembly.</title>
        <authorList>
            <person name="Stuart O.P."/>
            <person name="Cleave R."/>
            <person name="Magrath M.J.L."/>
            <person name="Mikheyev A.S."/>
        </authorList>
    </citation>
    <scope>NUCLEOTIDE SEQUENCE [LARGE SCALE GENOMIC DNA]</scope>
    <source>
        <strain evidence="2">Daus_M_001</strain>
        <tissue evidence="2">Leg muscle</tissue>
    </source>
</reference>
<evidence type="ECO:0000256" key="1">
    <source>
        <dbReference type="SAM" id="MobiDB-lite"/>
    </source>
</evidence>
<feature type="region of interest" description="Disordered" evidence="1">
    <location>
        <begin position="1232"/>
        <end position="1253"/>
    </location>
</feature>
<name>A0ABQ9IGN6_9NEOP</name>
<accession>A0ABQ9IGN6</accession>
<feature type="region of interest" description="Disordered" evidence="1">
    <location>
        <begin position="207"/>
        <end position="232"/>
    </location>
</feature>
<comment type="caution">
    <text evidence="2">The sequence shown here is derived from an EMBL/GenBank/DDBJ whole genome shotgun (WGS) entry which is preliminary data.</text>
</comment>
<proteinExistence type="predicted"/>
<feature type="region of interest" description="Disordered" evidence="1">
    <location>
        <begin position="95"/>
        <end position="146"/>
    </location>
</feature>
<dbReference type="Proteomes" id="UP001159363">
    <property type="component" value="Chromosome 1"/>
</dbReference>
<feature type="compositionally biased region" description="Polar residues" evidence="1">
    <location>
        <begin position="209"/>
        <end position="219"/>
    </location>
</feature>
<dbReference type="InterPro" id="IPR036383">
    <property type="entry name" value="TSP1_rpt_sf"/>
</dbReference>
<evidence type="ECO:0000313" key="2">
    <source>
        <dbReference type="EMBL" id="KAJ8895330.1"/>
    </source>
</evidence>
<evidence type="ECO:0000313" key="3">
    <source>
        <dbReference type="Proteomes" id="UP001159363"/>
    </source>
</evidence>
<dbReference type="Gene3D" id="2.20.100.10">
    <property type="entry name" value="Thrombospondin type-1 (TSP1) repeat"/>
    <property type="match status" value="1"/>
</dbReference>
<organism evidence="2 3">
    <name type="scientific">Dryococelus australis</name>
    <dbReference type="NCBI Taxonomy" id="614101"/>
    <lineage>
        <taxon>Eukaryota</taxon>
        <taxon>Metazoa</taxon>
        <taxon>Ecdysozoa</taxon>
        <taxon>Arthropoda</taxon>
        <taxon>Hexapoda</taxon>
        <taxon>Insecta</taxon>
        <taxon>Pterygota</taxon>
        <taxon>Neoptera</taxon>
        <taxon>Polyneoptera</taxon>
        <taxon>Phasmatodea</taxon>
        <taxon>Verophasmatodea</taxon>
        <taxon>Anareolatae</taxon>
        <taxon>Phasmatidae</taxon>
        <taxon>Eurycanthinae</taxon>
        <taxon>Dryococelus</taxon>
    </lineage>
</organism>
<gene>
    <name evidence="2" type="ORF">PR048_000656</name>
</gene>
<dbReference type="EMBL" id="JARBHB010000001">
    <property type="protein sequence ID" value="KAJ8895330.1"/>
    <property type="molecule type" value="Genomic_DNA"/>
</dbReference>
<keyword evidence="3" id="KW-1185">Reference proteome</keyword>
<sequence>MQLRVCFRHEGDEPSKHHDAEYHKRCPHCPSSNFRNPYLGDHGAAKAERLDCSPPTLENRVQPPAGSLRDFRKCRTMLLVGGFSRSSVPTLPHFTITGSLRPRPDGDEAVPTAGGLPQEDGELRRRRRRRRRRRQPGVQAQGRRMEEVRGAQRCRLRRHLRVARHIATRCAALPKGSLPMALPSKPASTGLCVVHMYADHAEQTEWKTRTANQKPSSVSERVAQKKARYRPKNARQFSDLRVEAMRELMGMSRSPLVLPRFKASDRGTVAGRRMGKSQSCEDAEQFPAVPEWGWGKLEIPEKTRLPTASSDTIPTCENLVTRPGFEPGSPWWEASRLLFSQHRESSGHGLYGPASSNDVYPIVSKRLEFEEEHLTFQPEVGYQTREVSCRDPRGTSVDIGYDNTHRVHAPASSYRREQNCILCLGLSSLNTMPSRTQPCVVSQDCVVSKWSPWHLIQEGCVASNGNGKVRPEIHERKRQVVKLQQGDGQPCPHLVETRQITDKDQLEVCSHRRATAVGTSSSFWSSGVSSLAGVEARTDLLPVVSFAYITPRRPHSSGGDLAMARTLEWRVHASTIDMDYHSCPLHNNCVRGFRLTEVWRGVVVLRYRWLASKWSPCVVTSDEPSGPRLLEVGCGGGVQLRDVTCVSVDSGRPVLQELCESLEPLPTVQRVSQNHTIDTHETPYDRVKRCRAPVTYSVEVWRGFGADGVKRCEYAATPKRKGGENGRSPRIPAYQRHRLGTIPTCENPGATLPEIEPGSPLTGGQHSSHCVYRSSLPPPTNRFHNTRTVVLALGDLHSISWWSMHRRSLHDPFAFLVRNWLCTQVRGGVSEGLRGGTVGLLGSVQARRLPGVQRLTAARWVDPPTPALCYTCCPQPQCYQTCSLCFCSISPAVVDFNRVLDIEIVMNCTVHPNNTIFLHRARTKVGRVASLNSNKYDFSIYRGATVAERLARWPPTKANRAQSPAGSPDFRKWESCWTMPLVGGFSRESPVSPPPNSDSAPNSLQSPSSALKTSLFPGAATQHRGDVERGGRGLPQHEGGAAMPTAHVLQLGRGTLDVVLPRPGRQALRGWTPHSPSHLPLHVVRGEPRIRHHNHTGWYRHGGISLWSGSRGTKVKPKMKDRDRASSGMFNIAYYVTFATHNMAADLNNRPAHAKLKEACKASASLGKRGEDRLLPLHHLLPPWLQAVHVSPSPRPLSRAEPLTLEYTNSPAGDVSASHALVPLFIPGEAPFHSKTPPETIPPALSLRSRHPL</sequence>
<feature type="region of interest" description="Disordered" evidence="1">
    <location>
        <begin position="986"/>
        <end position="1011"/>
    </location>
</feature>